<keyword evidence="3" id="KW-1185">Reference proteome</keyword>
<dbReference type="NCBIfam" id="TIGR01662">
    <property type="entry name" value="HAD-SF-IIIA"/>
    <property type="match status" value="1"/>
</dbReference>
<dbReference type="SUPFAM" id="SSF52540">
    <property type="entry name" value="P-loop containing nucleoside triphosphate hydrolases"/>
    <property type="match status" value="1"/>
</dbReference>
<evidence type="ECO:0000313" key="2">
    <source>
        <dbReference type="EMBL" id="KAJ5524970.1"/>
    </source>
</evidence>
<dbReference type="InterPro" id="IPR023214">
    <property type="entry name" value="HAD_sf"/>
</dbReference>
<dbReference type="PANTHER" id="PTHR12083:SF9">
    <property type="entry name" value="BIFUNCTIONAL POLYNUCLEOTIDE PHOSPHATASE_KINASE"/>
    <property type="match status" value="1"/>
</dbReference>
<dbReference type="CDD" id="cd01625">
    <property type="entry name" value="HAD_PNP"/>
    <property type="match status" value="1"/>
</dbReference>
<dbReference type="GO" id="GO:0003712">
    <property type="term" value="F:transcription coregulator activity"/>
    <property type="evidence" value="ECO:0007669"/>
    <property type="project" value="InterPro"/>
</dbReference>
<dbReference type="Pfam" id="PF08645">
    <property type="entry name" value="PNK3P"/>
    <property type="match status" value="1"/>
</dbReference>
<gene>
    <name evidence="2" type="ORF">N7494_011620</name>
</gene>
<dbReference type="GO" id="GO:0003690">
    <property type="term" value="F:double-stranded DNA binding"/>
    <property type="evidence" value="ECO:0007669"/>
    <property type="project" value="TreeGrafter"/>
</dbReference>
<dbReference type="AlphaFoldDB" id="A0AAD6CLS0"/>
<dbReference type="GO" id="GO:0016592">
    <property type="term" value="C:mediator complex"/>
    <property type="evidence" value="ECO:0007669"/>
    <property type="project" value="InterPro"/>
</dbReference>
<proteinExistence type="predicted"/>
<dbReference type="Pfam" id="PF13671">
    <property type="entry name" value="AAA_33"/>
    <property type="match status" value="1"/>
</dbReference>
<dbReference type="EMBL" id="JAQIZZ010000008">
    <property type="protein sequence ID" value="KAJ5524970.1"/>
    <property type="molecule type" value="Genomic_DNA"/>
</dbReference>
<dbReference type="Pfam" id="PF09637">
    <property type="entry name" value="Med18"/>
    <property type="match status" value="1"/>
</dbReference>
<sequence>MHELLLFASVPVHQHHELLQQLTGLTAMQPRHALERRLIFKAYRKPGLATMLNGGMFYTQVVGPVSASAFGAAPAPDSDTQMAGMDDSKPESHVPYDYEQQPWKLEFRDIPEAGTRSAVTARVMASASLPRGDIVPTMKAWGYSFVTEYVVEGDVFIHNDITIFLHRVLHYPVAEHEHESWMPRQQLPAFTEMAPLEKTGSYVLQASIIVQDGSNQETMKTASQHLFGLREQLKSAVKLEQADRLSLDTRANLRALNLGPPTPRPSQESSRWPKGESNEPPPPLGASPPPPLRRKVGSSINKASAASFFTPASQKKPKPITWRVIGTSLVVGKYTPENTPSTLPEKNRKIAAFDLDSTLIKTRSGNVFARSADDWKWFEGNVHVTLQKLHAEGYQLVIFSNQKKISIQKEMKAGKADSKSLAIFKEKLTAIMTTMELPISVYAATEDDNYRKPRTGMWKEFVDDYDLDVVGIDKMNSLFVGDAAGRPKDHSSSDLGFAANIGLPFKTPEAYFGACSEELVTIFDPTAYTKAENSKSRISQRFHSQTPLELVIFCGSPASGKSTYFRNNLEPLGYERVNQDILKTRPKCVKVAREYLEAKKSVAVDNTNADPETRLVWITLAKELNVPIRCVHFLSPLDLCRHNNAVRAGNKEMNPEARTSLPGIAFGDFGRRFKAPRLDEGFVDIISVEFRFEGTEDERKIWGQYWV</sequence>
<evidence type="ECO:0000256" key="1">
    <source>
        <dbReference type="SAM" id="MobiDB-lite"/>
    </source>
</evidence>
<evidence type="ECO:0000313" key="3">
    <source>
        <dbReference type="Proteomes" id="UP001220324"/>
    </source>
</evidence>
<dbReference type="GO" id="GO:0006281">
    <property type="term" value="P:DNA repair"/>
    <property type="evidence" value="ECO:0007669"/>
    <property type="project" value="TreeGrafter"/>
</dbReference>
<feature type="region of interest" description="Disordered" evidence="1">
    <location>
        <begin position="73"/>
        <end position="93"/>
    </location>
</feature>
<accession>A0AAD6CLS0</accession>
<dbReference type="GO" id="GO:0046404">
    <property type="term" value="F:ATP-dependent polydeoxyribonucleotide 5'-hydroxyl-kinase activity"/>
    <property type="evidence" value="ECO:0007669"/>
    <property type="project" value="TreeGrafter"/>
</dbReference>
<dbReference type="InterPro" id="IPR036412">
    <property type="entry name" value="HAD-like_sf"/>
</dbReference>
<comment type="caution">
    <text evidence="2">The sequence shown here is derived from an EMBL/GenBank/DDBJ whole genome shotgun (WGS) entry which is preliminary data.</text>
</comment>
<dbReference type="Proteomes" id="UP001220324">
    <property type="component" value="Unassembled WGS sequence"/>
</dbReference>
<dbReference type="InterPro" id="IPR019095">
    <property type="entry name" value="Mediator_Med18"/>
</dbReference>
<dbReference type="InterPro" id="IPR006549">
    <property type="entry name" value="HAD-SF_hydro_IIIA"/>
</dbReference>
<dbReference type="GO" id="GO:0046403">
    <property type="term" value="F:polynucleotide 3'-phosphatase activity"/>
    <property type="evidence" value="ECO:0007669"/>
    <property type="project" value="TreeGrafter"/>
</dbReference>
<dbReference type="InterPro" id="IPR013954">
    <property type="entry name" value="PNK3P"/>
</dbReference>
<dbReference type="SUPFAM" id="SSF56784">
    <property type="entry name" value="HAD-like"/>
    <property type="match status" value="1"/>
</dbReference>
<dbReference type="InterPro" id="IPR027417">
    <property type="entry name" value="P-loop_NTPase"/>
</dbReference>
<reference evidence="2 3" key="1">
    <citation type="journal article" date="2023" name="IMA Fungus">
        <title>Comparative genomic study of the Penicillium genus elucidates a diverse pangenome and 15 lateral gene transfer events.</title>
        <authorList>
            <person name="Petersen C."/>
            <person name="Sorensen T."/>
            <person name="Nielsen M.R."/>
            <person name="Sondergaard T.E."/>
            <person name="Sorensen J.L."/>
            <person name="Fitzpatrick D.A."/>
            <person name="Frisvad J.C."/>
            <person name="Nielsen K.L."/>
        </authorList>
    </citation>
    <scope>NUCLEOTIDE SEQUENCE [LARGE SCALE GENOMIC DNA]</scope>
    <source>
        <strain evidence="2 3">IBT 35679</strain>
    </source>
</reference>
<dbReference type="PANTHER" id="PTHR12083">
    <property type="entry name" value="BIFUNCTIONAL POLYNUCLEOTIDE PHOSPHATASE/KINASE"/>
    <property type="match status" value="1"/>
</dbReference>
<protein>
    <submittedName>
        <fullName evidence="2">Bifunctional polynucleotide phosphatase/kinase</fullName>
    </submittedName>
</protein>
<dbReference type="FunFam" id="3.40.50.300:FF:002548">
    <property type="entry name" value="DNA kinase/phosphatase Pnk1"/>
    <property type="match status" value="1"/>
</dbReference>
<dbReference type="GO" id="GO:0006357">
    <property type="term" value="P:regulation of transcription by RNA polymerase II"/>
    <property type="evidence" value="ECO:0007669"/>
    <property type="project" value="InterPro"/>
</dbReference>
<dbReference type="InterPro" id="IPR006551">
    <property type="entry name" value="Polynucleotide_phosphatase"/>
</dbReference>
<name>A0AAD6CLS0_9EURO</name>
<dbReference type="Gene3D" id="3.40.50.300">
    <property type="entry name" value="P-loop containing nucleotide triphosphate hydrolases"/>
    <property type="match status" value="1"/>
</dbReference>
<feature type="compositionally biased region" description="Pro residues" evidence="1">
    <location>
        <begin position="279"/>
        <end position="291"/>
    </location>
</feature>
<feature type="region of interest" description="Disordered" evidence="1">
    <location>
        <begin position="251"/>
        <end position="298"/>
    </location>
</feature>
<dbReference type="Gene3D" id="2.40.320.10">
    <property type="entry name" value="Hypothetical Protein Pfu-838710-001"/>
    <property type="match status" value="1"/>
</dbReference>
<organism evidence="2 3">
    <name type="scientific">Penicillium frequentans</name>
    <dbReference type="NCBI Taxonomy" id="3151616"/>
    <lineage>
        <taxon>Eukaryota</taxon>
        <taxon>Fungi</taxon>
        <taxon>Dikarya</taxon>
        <taxon>Ascomycota</taxon>
        <taxon>Pezizomycotina</taxon>
        <taxon>Eurotiomycetes</taxon>
        <taxon>Eurotiomycetidae</taxon>
        <taxon>Eurotiales</taxon>
        <taxon>Aspergillaceae</taxon>
        <taxon>Penicillium</taxon>
    </lineage>
</organism>
<dbReference type="Gene3D" id="3.40.50.1000">
    <property type="entry name" value="HAD superfamily/HAD-like"/>
    <property type="match status" value="1"/>
</dbReference>
<dbReference type="NCBIfam" id="TIGR01664">
    <property type="entry name" value="DNA-3'-Pase"/>
    <property type="match status" value="1"/>
</dbReference>